<comment type="subcellular location">
    <subcellularLocation>
        <location evidence="1">Membrane</location>
        <topology evidence="1">Multi-pass membrane protein</topology>
    </subcellularLocation>
</comment>
<dbReference type="PANTHER" id="PTHR22779">
    <property type="entry name" value="SD17342P"/>
    <property type="match status" value="1"/>
</dbReference>
<dbReference type="OrthoDB" id="2131401at2759"/>
<accession>A0A5N6YU16</accession>
<keyword evidence="8" id="KW-1185">Reference proteome</keyword>
<evidence type="ECO:0000256" key="2">
    <source>
        <dbReference type="ARBA" id="ARBA00006325"/>
    </source>
</evidence>
<name>A0A5N6YU16_9EURO</name>
<evidence type="ECO:0000256" key="3">
    <source>
        <dbReference type="ARBA" id="ARBA00022692"/>
    </source>
</evidence>
<evidence type="ECO:0000256" key="4">
    <source>
        <dbReference type="ARBA" id="ARBA00022989"/>
    </source>
</evidence>
<keyword evidence="5 6" id="KW-0472">Membrane</keyword>
<evidence type="ECO:0000256" key="6">
    <source>
        <dbReference type="SAM" id="Phobius"/>
    </source>
</evidence>
<dbReference type="Proteomes" id="UP000327118">
    <property type="component" value="Unassembled WGS sequence"/>
</dbReference>
<dbReference type="GO" id="GO:0016020">
    <property type="term" value="C:membrane"/>
    <property type="evidence" value="ECO:0007669"/>
    <property type="project" value="UniProtKB-SubCell"/>
</dbReference>
<keyword evidence="3 6" id="KW-0812">Transmembrane</keyword>
<evidence type="ECO:0000256" key="5">
    <source>
        <dbReference type="ARBA" id="ARBA00023136"/>
    </source>
</evidence>
<protein>
    <submittedName>
        <fullName evidence="7">Integral membrane protein</fullName>
    </submittedName>
</protein>
<organism evidence="7 8">
    <name type="scientific">Aspergillus coremiiformis</name>
    <dbReference type="NCBI Taxonomy" id="138285"/>
    <lineage>
        <taxon>Eukaryota</taxon>
        <taxon>Fungi</taxon>
        <taxon>Dikarya</taxon>
        <taxon>Ascomycota</taxon>
        <taxon>Pezizomycotina</taxon>
        <taxon>Eurotiomycetes</taxon>
        <taxon>Eurotiomycetidae</taxon>
        <taxon>Eurotiales</taxon>
        <taxon>Aspergillaceae</taxon>
        <taxon>Aspergillus</taxon>
        <taxon>Aspergillus subgen. Circumdati</taxon>
    </lineage>
</organism>
<gene>
    <name evidence="7" type="ORF">BDV28DRAFT_73689</name>
</gene>
<feature type="transmembrane region" description="Helical" evidence="6">
    <location>
        <begin position="111"/>
        <end position="130"/>
    </location>
</feature>
<proteinExistence type="inferred from homology"/>
<feature type="transmembrane region" description="Helical" evidence="6">
    <location>
        <begin position="38"/>
        <end position="62"/>
    </location>
</feature>
<evidence type="ECO:0000313" key="7">
    <source>
        <dbReference type="EMBL" id="KAE8348927.1"/>
    </source>
</evidence>
<comment type="similarity">
    <text evidence="2">Belongs to the TMEM170 family.</text>
</comment>
<dbReference type="AlphaFoldDB" id="A0A5N6YU16"/>
<dbReference type="EMBL" id="ML739373">
    <property type="protein sequence ID" value="KAE8348927.1"/>
    <property type="molecule type" value="Genomic_DNA"/>
</dbReference>
<feature type="transmembrane region" description="Helical" evidence="6">
    <location>
        <begin position="74"/>
        <end position="99"/>
    </location>
</feature>
<evidence type="ECO:0000313" key="8">
    <source>
        <dbReference type="Proteomes" id="UP000327118"/>
    </source>
</evidence>
<dbReference type="InterPro" id="IPR019334">
    <property type="entry name" value="TMEM170A/B/YPR153W-like"/>
</dbReference>
<reference evidence="8" key="1">
    <citation type="submission" date="2019-04" db="EMBL/GenBank/DDBJ databases">
        <title>Friends and foes A comparative genomics studyof 23 Aspergillus species from section Flavi.</title>
        <authorList>
            <consortium name="DOE Joint Genome Institute"/>
            <person name="Kjaerbolling I."/>
            <person name="Vesth T."/>
            <person name="Frisvad J.C."/>
            <person name="Nybo J.L."/>
            <person name="Theobald S."/>
            <person name="Kildgaard S."/>
            <person name="Isbrandt T."/>
            <person name="Kuo A."/>
            <person name="Sato A."/>
            <person name="Lyhne E.K."/>
            <person name="Kogle M.E."/>
            <person name="Wiebenga A."/>
            <person name="Kun R.S."/>
            <person name="Lubbers R.J."/>
            <person name="Makela M.R."/>
            <person name="Barry K."/>
            <person name="Chovatia M."/>
            <person name="Clum A."/>
            <person name="Daum C."/>
            <person name="Haridas S."/>
            <person name="He G."/>
            <person name="LaButti K."/>
            <person name="Lipzen A."/>
            <person name="Mondo S."/>
            <person name="Riley R."/>
            <person name="Salamov A."/>
            <person name="Simmons B.A."/>
            <person name="Magnuson J.K."/>
            <person name="Henrissat B."/>
            <person name="Mortensen U.H."/>
            <person name="Larsen T.O."/>
            <person name="Devries R.P."/>
            <person name="Grigoriev I.V."/>
            <person name="Machida M."/>
            <person name="Baker S.E."/>
            <person name="Andersen M.R."/>
        </authorList>
    </citation>
    <scope>NUCLEOTIDE SEQUENCE [LARGE SCALE GENOMIC DNA]</scope>
    <source>
        <strain evidence="8">CBS 553.77</strain>
    </source>
</reference>
<dbReference type="Pfam" id="PF10190">
    <property type="entry name" value="Tmemb_170"/>
    <property type="match status" value="1"/>
</dbReference>
<keyword evidence="4 6" id="KW-1133">Transmembrane helix</keyword>
<evidence type="ECO:0000256" key="1">
    <source>
        <dbReference type="ARBA" id="ARBA00004141"/>
    </source>
</evidence>
<dbReference type="PANTHER" id="PTHR22779:SF6">
    <property type="entry name" value="SD17342P"/>
    <property type="match status" value="1"/>
</dbReference>
<sequence length="136" mass="15403">MTDNRVPINYQTPAFPSLYDPFPRPNVVVYYLYYTRDIWRFTLFWTLIFYLASHLMVAAWALAMQGRSWRICIAIPLVYGVLAGVEALLAGSIIGLVLGSVYEAGNFRMSTWIPMIWGGINMLVLILSSFPMQGGL</sequence>